<dbReference type="Pfam" id="PF07734">
    <property type="entry name" value="FBA_1"/>
    <property type="match status" value="1"/>
</dbReference>
<dbReference type="InterPro" id="IPR006527">
    <property type="entry name" value="F-box-assoc_dom_typ1"/>
</dbReference>
<name>A0AAN7KY14_TRANT</name>
<evidence type="ECO:0000259" key="2">
    <source>
        <dbReference type="SMART" id="SM00256"/>
    </source>
</evidence>
<dbReference type="InterPro" id="IPR001810">
    <property type="entry name" value="F-box_dom"/>
</dbReference>
<dbReference type="InterPro" id="IPR013187">
    <property type="entry name" value="F-box-assoc_dom_typ3"/>
</dbReference>
<dbReference type="InterPro" id="IPR036047">
    <property type="entry name" value="F-box-like_dom_sf"/>
</dbReference>
<organism evidence="3 4">
    <name type="scientific">Trapa natans</name>
    <name type="common">Water chestnut</name>
    <dbReference type="NCBI Taxonomy" id="22666"/>
    <lineage>
        <taxon>Eukaryota</taxon>
        <taxon>Viridiplantae</taxon>
        <taxon>Streptophyta</taxon>
        <taxon>Embryophyta</taxon>
        <taxon>Tracheophyta</taxon>
        <taxon>Spermatophyta</taxon>
        <taxon>Magnoliopsida</taxon>
        <taxon>eudicotyledons</taxon>
        <taxon>Gunneridae</taxon>
        <taxon>Pentapetalae</taxon>
        <taxon>rosids</taxon>
        <taxon>malvids</taxon>
        <taxon>Myrtales</taxon>
        <taxon>Lythraceae</taxon>
        <taxon>Trapa</taxon>
    </lineage>
</organism>
<dbReference type="SMART" id="SM00256">
    <property type="entry name" value="FBOX"/>
    <property type="match status" value="2"/>
</dbReference>
<dbReference type="SUPFAM" id="SSF81383">
    <property type="entry name" value="F-box domain"/>
    <property type="match status" value="1"/>
</dbReference>
<protein>
    <recommendedName>
        <fullName evidence="2">F-box domain-containing protein</fullName>
    </recommendedName>
</protein>
<gene>
    <name evidence="3" type="ORF">SAY86_009289</name>
</gene>
<sequence length="686" mass="81223">MHPKVIMGKTDIKDNRHQTLHLSEEAWFEIFLQLPASDLFQFKSICKSWHDLITSPFFSECHLRRWKGHRGLSFVLHSRFLDDFELFHLSHYGDNYVMDKLCHDYPPETSLNDDNILDSRDGLLLIKTRFSKPDEDGLLYQEKLLMCNPVTRSYRLLPIPPLPSRQDQWLSQNTGHIVYDDYVRRYKIVWRYGKSEEYYIFDMETNSSECEIKSKWRRITSSQEFNREGERHFRGFAAANVFFEGKLYWLMVIIGDPEDKLMLLTLDVVTEKFHRVYCPRIPFLKRIKWPLQFSGSNGKFYHVEFSSPYEFRLTSLEGLNDHRPTWIFLRLPACDLFPLKSISTYWHDLIMSPLFVNCHLKRWKGRAGVTFMMGMYPEFELFHLYLDGEKHAINKLYQKYPPEWSLNGDFIIDSCDGLVLVQARLLKTTDEKQLLLSNPVTGSYIFLPKPPFYNEWSPEKTGHILYDASLKRYKVLYMYKYGQYFIIDVDNNSSHGRLTSEWRKISSLQWRPWVSREGKREFREYIAGNVLFEGKFHSVMGFEGDSDEKLRLLTLDVATEKFYTVDCPPRPFVRRRVWPLWFSGSNGKFYYMEFTSSLDGIELMGLTNLNDLRPTWFKRLLPLNVPPIWVLFLEYSSEDAHNLALPILTLKEYRQISQNNPNNSPLTDISKKIPNNSRKVVNSQQS</sequence>
<keyword evidence="4" id="KW-1185">Reference proteome</keyword>
<dbReference type="PANTHER" id="PTHR31672:SF13">
    <property type="entry name" value="F-BOX PROTEIN CPR30-LIKE"/>
    <property type="match status" value="1"/>
</dbReference>
<dbReference type="Gene3D" id="1.20.1280.50">
    <property type="match status" value="1"/>
</dbReference>
<dbReference type="PANTHER" id="PTHR31672">
    <property type="entry name" value="BNACNNG10540D PROTEIN"/>
    <property type="match status" value="1"/>
</dbReference>
<accession>A0AAN7KY14</accession>
<proteinExistence type="predicted"/>
<dbReference type="AlphaFoldDB" id="A0AAN7KY14"/>
<reference evidence="3 4" key="1">
    <citation type="journal article" date="2023" name="Hortic Res">
        <title>Pangenome of water caltrop reveals structural variations and asymmetric subgenome divergence after allopolyploidization.</title>
        <authorList>
            <person name="Zhang X."/>
            <person name="Chen Y."/>
            <person name="Wang L."/>
            <person name="Yuan Y."/>
            <person name="Fang M."/>
            <person name="Shi L."/>
            <person name="Lu R."/>
            <person name="Comes H.P."/>
            <person name="Ma Y."/>
            <person name="Chen Y."/>
            <person name="Huang G."/>
            <person name="Zhou Y."/>
            <person name="Zheng Z."/>
            <person name="Qiu Y."/>
        </authorList>
    </citation>
    <scope>NUCLEOTIDE SEQUENCE [LARGE SCALE GENOMIC DNA]</scope>
    <source>
        <strain evidence="3">F231</strain>
    </source>
</reference>
<feature type="domain" description="F-box" evidence="2">
    <location>
        <begin position="319"/>
        <end position="358"/>
    </location>
</feature>
<evidence type="ECO:0000256" key="1">
    <source>
        <dbReference type="SAM" id="MobiDB-lite"/>
    </source>
</evidence>
<evidence type="ECO:0000313" key="4">
    <source>
        <dbReference type="Proteomes" id="UP001346149"/>
    </source>
</evidence>
<comment type="caution">
    <text evidence="3">The sequence shown here is derived from an EMBL/GenBank/DDBJ whole genome shotgun (WGS) entry which is preliminary data.</text>
</comment>
<feature type="domain" description="F-box" evidence="2">
    <location>
        <begin position="22"/>
        <end position="61"/>
    </location>
</feature>
<dbReference type="NCBIfam" id="TIGR01640">
    <property type="entry name" value="F_box_assoc_1"/>
    <property type="match status" value="1"/>
</dbReference>
<feature type="region of interest" description="Disordered" evidence="1">
    <location>
        <begin position="659"/>
        <end position="686"/>
    </location>
</feature>
<dbReference type="InterPro" id="IPR017451">
    <property type="entry name" value="F-box-assoc_interact_dom"/>
</dbReference>
<dbReference type="Proteomes" id="UP001346149">
    <property type="component" value="Unassembled WGS sequence"/>
</dbReference>
<dbReference type="InterPro" id="IPR050796">
    <property type="entry name" value="SCF_F-box_component"/>
</dbReference>
<dbReference type="Pfam" id="PF00646">
    <property type="entry name" value="F-box"/>
    <property type="match status" value="1"/>
</dbReference>
<dbReference type="Pfam" id="PF08268">
    <property type="entry name" value="FBA_3"/>
    <property type="match status" value="1"/>
</dbReference>
<dbReference type="EMBL" id="JAXQNO010000019">
    <property type="protein sequence ID" value="KAK4774354.1"/>
    <property type="molecule type" value="Genomic_DNA"/>
</dbReference>
<evidence type="ECO:0000313" key="3">
    <source>
        <dbReference type="EMBL" id="KAK4774354.1"/>
    </source>
</evidence>